<dbReference type="InterPro" id="IPR008969">
    <property type="entry name" value="CarboxyPept-like_regulatory"/>
</dbReference>
<protein>
    <submittedName>
        <fullName evidence="11">TonB-dependent receptor</fullName>
    </submittedName>
</protein>
<reference evidence="11" key="1">
    <citation type="submission" date="2023-06" db="EMBL/GenBank/DDBJ databases">
        <title>Cytophagales bacterium Strain LB-30, isolated from soil.</title>
        <authorList>
            <person name="Liu B."/>
        </authorList>
    </citation>
    <scope>NUCLEOTIDE SEQUENCE</scope>
    <source>
        <strain evidence="11">LB-30</strain>
    </source>
</reference>
<comment type="caution">
    <text evidence="11">The sequence shown here is derived from an EMBL/GenBank/DDBJ whole genome shotgun (WGS) entry which is preliminary data.</text>
</comment>
<feature type="domain" description="TonB-dependent receptor plug" evidence="10">
    <location>
        <begin position="123"/>
        <end position="220"/>
    </location>
</feature>
<dbReference type="EMBL" id="JAUHJS010000008">
    <property type="protein sequence ID" value="MDN4166714.1"/>
    <property type="molecule type" value="Genomic_DNA"/>
</dbReference>
<gene>
    <name evidence="11" type="ORF">QWY31_14480</name>
</gene>
<sequence length="780" mass="88098">MKKLYLMLLLLIGTGASLLAQQKFTINGHIRDKANGEGMIGATIYIPEISSGATTNVYGFYSITLPAGDYTLVFRSLGYVTLEQKISLNGNTKLEIELEEEKSTLEEVVVTGERVDANVKSMEMSVNKLEMKTIQRMPALLGEVDVIRSIQLLPGVSTVGEGASGFNVRGGGVDQNLILLDESPVYNSSHLFGFFSVFNPDAVKDVKLIKGGIPAQYGGRLSSLLDVRMKDGNSKELSGTGGVGTVSSRLSVEAPIIKDKSSFILAGRRSYADLFLKLSPDENLRENAAYFYDLSAKVNYKLNDRNTFYLSGYFGKDVFKFADLFKMSWGNYTSTIRWNHLFSERLFANFTGIYSNYDYLLGSNLSSQGFEWKSNIINWSPKVDLAYYLNTNNTLTFGASAIFYTFKPGDISVTSDSFFNAYQAPWQYGREYAAYVDNEQKIGTRLSLQYGLRVSAFDYQGPRTVYDYVGVTGQRKRPVNPRTFEKGESIAFYPNVEPRISANIATDNNSSIKASYNRMVQYIHLISNTTAASPLDIWQPSTNNIKPERADQWVLGYFRNFQDNRFETSVEGYYKTMSNQIDYINGAQLLLNDSLEGDLLYGKGRSYGLEFFAKKNTGALTGWISYTLSRSERQIEGINQGNWYRAKYDKTHNLSVVGIYELNERWSFSGNFTYSTGVVTTFPNARWEYEGITIPYNTNDVRNNFRVPAYHRLDLAATLQNKPRKNWDSNWVFSIYNVYARKNAYSIYFRQNADNPTNTEAVRLAILGIFVPAVTYNFNF</sequence>
<accession>A0ABT8F8L2</accession>
<dbReference type="SUPFAM" id="SSF56935">
    <property type="entry name" value="Porins"/>
    <property type="match status" value="1"/>
</dbReference>
<evidence type="ECO:0000256" key="7">
    <source>
        <dbReference type="ARBA" id="ARBA00023237"/>
    </source>
</evidence>
<keyword evidence="3 8" id="KW-1134">Transmembrane beta strand</keyword>
<evidence type="ECO:0000256" key="9">
    <source>
        <dbReference type="SAM" id="SignalP"/>
    </source>
</evidence>
<dbReference type="Proteomes" id="UP001168552">
    <property type="component" value="Unassembled WGS sequence"/>
</dbReference>
<dbReference type="PANTHER" id="PTHR30069">
    <property type="entry name" value="TONB-DEPENDENT OUTER MEMBRANE RECEPTOR"/>
    <property type="match status" value="1"/>
</dbReference>
<proteinExistence type="inferred from homology"/>
<evidence type="ECO:0000256" key="1">
    <source>
        <dbReference type="ARBA" id="ARBA00004571"/>
    </source>
</evidence>
<name>A0ABT8F8L2_9BACT</name>
<evidence type="ECO:0000256" key="2">
    <source>
        <dbReference type="ARBA" id="ARBA00022448"/>
    </source>
</evidence>
<feature type="signal peptide" evidence="9">
    <location>
        <begin position="1"/>
        <end position="20"/>
    </location>
</feature>
<organism evidence="11 12">
    <name type="scientific">Shiella aurantiaca</name>
    <dbReference type="NCBI Taxonomy" id="3058365"/>
    <lineage>
        <taxon>Bacteria</taxon>
        <taxon>Pseudomonadati</taxon>
        <taxon>Bacteroidota</taxon>
        <taxon>Cytophagia</taxon>
        <taxon>Cytophagales</taxon>
        <taxon>Shiellaceae</taxon>
        <taxon>Shiella</taxon>
    </lineage>
</organism>
<keyword evidence="12" id="KW-1185">Reference proteome</keyword>
<dbReference type="Gene3D" id="2.170.130.10">
    <property type="entry name" value="TonB-dependent receptor, plug domain"/>
    <property type="match status" value="1"/>
</dbReference>
<comment type="subcellular location">
    <subcellularLocation>
        <location evidence="1 8">Cell outer membrane</location>
        <topology evidence="1 8">Multi-pass membrane protein</topology>
    </subcellularLocation>
</comment>
<evidence type="ECO:0000256" key="4">
    <source>
        <dbReference type="ARBA" id="ARBA00022692"/>
    </source>
</evidence>
<dbReference type="SUPFAM" id="SSF49464">
    <property type="entry name" value="Carboxypeptidase regulatory domain-like"/>
    <property type="match status" value="1"/>
</dbReference>
<dbReference type="InterPro" id="IPR012910">
    <property type="entry name" value="Plug_dom"/>
</dbReference>
<evidence type="ECO:0000256" key="3">
    <source>
        <dbReference type="ARBA" id="ARBA00022452"/>
    </source>
</evidence>
<dbReference type="RefSeq" id="WP_320005252.1">
    <property type="nucleotide sequence ID" value="NZ_JAUHJS010000008.1"/>
</dbReference>
<keyword evidence="4 8" id="KW-0812">Transmembrane</keyword>
<keyword evidence="7 8" id="KW-0998">Cell outer membrane</keyword>
<keyword evidence="11" id="KW-0675">Receptor</keyword>
<dbReference type="Gene3D" id="2.40.170.20">
    <property type="entry name" value="TonB-dependent receptor, beta-barrel domain"/>
    <property type="match status" value="1"/>
</dbReference>
<evidence type="ECO:0000256" key="8">
    <source>
        <dbReference type="PROSITE-ProRule" id="PRU01360"/>
    </source>
</evidence>
<dbReference type="PROSITE" id="PS52016">
    <property type="entry name" value="TONB_DEPENDENT_REC_3"/>
    <property type="match status" value="1"/>
</dbReference>
<keyword evidence="5 9" id="KW-0732">Signal</keyword>
<evidence type="ECO:0000256" key="5">
    <source>
        <dbReference type="ARBA" id="ARBA00022729"/>
    </source>
</evidence>
<feature type="chain" id="PRO_5045410411" evidence="9">
    <location>
        <begin position="21"/>
        <end position="780"/>
    </location>
</feature>
<dbReference type="InterPro" id="IPR039426">
    <property type="entry name" value="TonB-dep_rcpt-like"/>
</dbReference>
<keyword evidence="2 8" id="KW-0813">Transport</keyword>
<dbReference type="Pfam" id="PF07715">
    <property type="entry name" value="Plug"/>
    <property type="match status" value="1"/>
</dbReference>
<dbReference type="PANTHER" id="PTHR30069:SF29">
    <property type="entry name" value="HEMOGLOBIN AND HEMOGLOBIN-HAPTOGLOBIN-BINDING PROTEIN 1-RELATED"/>
    <property type="match status" value="1"/>
</dbReference>
<dbReference type="InterPro" id="IPR036942">
    <property type="entry name" value="Beta-barrel_TonB_sf"/>
</dbReference>
<evidence type="ECO:0000256" key="6">
    <source>
        <dbReference type="ARBA" id="ARBA00023136"/>
    </source>
</evidence>
<comment type="similarity">
    <text evidence="8">Belongs to the TonB-dependent receptor family.</text>
</comment>
<keyword evidence="6 8" id="KW-0472">Membrane</keyword>
<dbReference type="Gene3D" id="2.60.40.1120">
    <property type="entry name" value="Carboxypeptidase-like, regulatory domain"/>
    <property type="match status" value="1"/>
</dbReference>
<dbReference type="InterPro" id="IPR037066">
    <property type="entry name" value="Plug_dom_sf"/>
</dbReference>
<dbReference type="Pfam" id="PF13715">
    <property type="entry name" value="CarbopepD_reg_2"/>
    <property type="match status" value="1"/>
</dbReference>
<evidence type="ECO:0000313" key="11">
    <source>
        <dbReference type="EMBL" id="MDN4166714.1"/>
    </source>
</evidence>
<evidence type="ECO:0000313" key="12">
    <source>
        <dbReference type="Proteomes" id="UP001168552"/>
    </source>
</evidence>
<evidence type="ECO:0000259" key="10">
    <source>
        <dbReference type="Pfam" id="PF07715"/>
    </source>
</evidence>